<dbReference type="Proteomes" id="UP001054889">
    <property type="component" value="Unassembled WGS sequence"/>
</dbReference>
<sequence>MTGSAGTARARTTAERTDQTVGSASPRGPSPPPVRSQIPFLSFNSIPTHNHAEEETQKREGRGEEATATLAASSCRRKGGEDGMATSSSGDDSPSDLVPPSYPEASLHTLLPPPPLLLPLSARSALSLPI</sequence>
<comment type="caution">
    <text evidence="2">The sequence shown here is derived from an EMBL/GenBank/DDBJ whole genome shotgun (WGS) entry which is preliminary data.</text>
</comment>
<feature type="region of interest" description="Disordered" evidence="1">
    <location>
        <begin position="1"/>
        <end position="115"/>
    </location>
</feature>
<accession>A0AAV5EK03</accession>
<proteinExistence type="predicted"/>
<gene>
    <name evidence="2" type="primary">gb11203</name>
    <name evidence="2" type="ORF">PR202_gb11203</name>
</gene>
<organism evidence="2 3">
    <name type="scientific">Eleusine coracana subsp. coracana</name>
    <dbReference type="NCBI Taxonomy" id="191504"/>
    <lineage>
        <taxon>Eukaryota</taxon>
        <taxon>Viridiplantae</taxon>
        <taxon>Streptophyta</taxon>
        <taxon>Embryophyta</taxon>
        <taxon>Tracheophyta</taxon>
        <taxon>Spermatophyta</taxon>
        <taxon>Magnoliopsida</taxon>
        <taxon>Liliopsida</taxon>
        <taxon>Poales</taxon>
        <taxon>Poaceae</taxon>
        <taxon>PACMAD clade</taxon>
        <taxon>Chloridoideae</taxon>
        <taxon>Cynodonteae</taxon>
        <taxon>Eleusininae</taxon>
        <taxon>Eleusine</taxon>
    </lineage>
</organism>
<feature type="compositionally biased region" description="Basic and acidic residues" evidence="1">
    <location>
        <begin position="50"/>
        <end position="65"/>
    </location>
</feature>
<dbReference type="AlphaFoldDB" id="A0AAV5EK03"/>
<reference evidence="2" key="1">
    <citation type="journal article" date="2018" name="DNA Res.">
        <title>Multiple hybrid de novo genome assembly of finger millet, an orphan allotetraploid crop.</title>
        <authorList>
            <person name="Hatakeyama M."/>
            <person name="Aluri S."/>
            <person name="Balachadran M.T."/>
            <person name="Sivarajan S.R."/>
            <person name="Patrignani A."/>
            <person name="Gruter S."/>
            <person name="Poveda L."/>
            <person name="Shimizu-Inatsugi R."/>
            <person name="Baeten J."/>
            <person name="Francoijs K.J."/>
            <person name="Nataraja K.N."/>
            <person name="Reddy Y.A.N."/>
            <person name="Phadnis S."/>
            <person name="Ravikumar R.L."/>
            <person name="Schlapbach R."/>
            <person name="Sreeman S.M."/>
            <person name="Shimizu K.K."/>
        </authorList>
    </citation>
    <scope>NUCLEOTIDE SEQUENCE</scope>
</reference>
<reference evidence="2" key="2">
    <citation type="submission" date="2021-12" db="EMBL/GenBank/DDBJ databases">
        <title>Resequencing data analysis of finger millet.</title>
        <authorList>
            <person name="Hatakeyama M."/>
            <person name="Aluri S."/>
            <person name="Balachadran M.T."/>
            <person name="Sivarajan S.R."/>
            <person name="Poveda L."/>
            <person name="Shimizu-Inatsugi R."/>
            <person name="Schlapbach R."/>
            <person name="Sreeman S.M."/>
            <person name="Shimizu K.K."/>
        </authorList>
    </citation>
    <scope>NUCLEOTIDE SEQUENCE</scope>
</reference>
<feature type="compositionally biased region" description="Low complexity" evidence="1">
    <location>
        <begin position="1"/>
        <end position="11"/>
    </location>
</feature>
<dbReference type="EMBL" id="BQKI01000076">
    <property type="protein sequence ID" value="GJN23544.1"/>
    <property type="molecule type" value="Genomic_DNA"/>
</dbReference>
<evidence type="ECO:0000313" key="3">
    <source>
        <dbReference type="Proteomes" id="UP001054889"/>
    </source>
</evidence>
<name>A0AAV5EK03_ELECO</name>
<keyword evidence="3" id="KW-1185">Reference proteome</keyword>
<evidence type="ECO:0000313" key="2">
    <source>
        <dbReference type="EMBL" id="GJN23544.1"/>
    </source>
</evidence>
<protein>
    <submittedName>
        <fullName evidence="2">Uncharacterized protein</fullName>
    </submittedName>
</protein>
<evidence type="ECO:0000256" key="1">
    <source>
        <dbReference type="SAM" id="MobiDB-lite"/>
    </source>
</evidence>